<dbReference type="AlphaFoldDB" id="A0A2T4VYX0"/>
<accession>A0A2T4VYX0</accession>
<dbReference type="Proteomes" id="UP000240811">
    <property type="component" value="Unassembled WGS sequence"/>
</dbReference>
<proteinExistence type="predicted"/>
<gene>
    <name evidence="1" type="ORF">C4617_00730</name>
</gene>
<organism evidence="1 2">
    <name type="scientific">Candidatus Liberibacter europaeus</name>
    <dbReference type="NCBI Taxonomy" id="744859"/>
    <lineage>
        <taxon>Bacteria</taxon>
        <taxon>Pseudomonadati</taxon>
        <taxon>Pseudomonadota</taxon>
        <taxon>Alphaproteobacteria</taxon>
        <taxon>Hyphomicrobiales</taxon>
        <taxon>Rhizobiaceae</taxon>
        <taxon>Liberibacter</taxon>
    </lineage>
</organism>
<evidence type="ECO:0000313" key="2">
    <source>
        <dbReference type="Proteomes" id="UP000240811"/>
    </source>
</evidence>
<protein>
    <submittedName>
        <fullName evidence="1">DUF721 domain-containing protein</fullName>
    </submittedName>
</protein>
<reference evidence="2" key="1">
    <citation type="submission" date="2018-02" db="EMBL/GenBank/DDBJ databases">
        <title>Genome sequence of Candidatus Liberibacter europaeus.</title>
        <authorList>
            <person name="Frampton R.A."/>
            <person name="Thompson S.M."/>
            <person name="David C."/>
            <person name="Addison S.M."/>
            <person name="Smith G.R."/>
        </authorList>
    </citation>
    <scope>NUCLEOTIDE SEQUENCE [LARGE SCALE GENOMIC DNA]</scope>
</reference>
<dbReference type="PIRSF" id="PIRSF032064">
    <property type="entry name" value="UCP032064"/>
    <property type="match status" value="1"/>
</dbReference>
<dbReference type="EMBL" id="PSQJ01000001">
    <property type="protein sequence ID" value="PTL86974.1"/>
    <property type="molecule type" value="Genomic_DNA"/>
</dbReference>
<dbReference type="InterPro" id="IPR007922">
    <property type="entry name" value="DciA-like"/>
</dbReference>
<name>A0A2T4VYX0_9HYPH</name>
<sequence length="164" mass="18690">MVRFADIMHDIIDPFIRRRAGISMSLICAWDEIIASPISTRCRPERIIWPRGNCVDARDKIGGMGEGVLIVACEGPYALFLMHDQSKIIRSVNDFFGFCAINKMRVVQKNMFVLNGDRKFDSAFPDLKEHDCEKIDKITEGIENDPLKKALIRFGHAVIRSSYL</sequence>
<dbReference type="InterPro" id="IPR010593">
    <property type="entry name" value="DUF1159"/>
</dbReference>
<comment type="caution">
    <text evidence="1">The sequence shown here is derived from an EMBL/GenBank/DDBJ whole genome shotgun (WGS) entry which is preliminary data.</text>
</comment>
<evidence type="ECO:0000313" key="1">
    <source>
        <dbReference type="EMBL" id="PTL86974.1"/>
    </source>
</evidence>
<dbReference type="Pfam" id="PF05258">
    <property type="entry name" value="DciA"/>
    <property type="match status" value="1"/>
</dbReference>